<organism evidence="3 4">
    <name type="scientific">Candidatus Magnetoglobus multicellularis str. Araruama</name>
    <dbReference type="NCBI Taxonomy" id="890399"/>
    <lineage>
        <taxon>Bacteria</taxon>
        <taxon>Pseudomonadati</taxon>
        <taxon>Thermodesulfobacteriota</taxon>
        <taxon>Desulfobacteria</taxon>
        <taxon>Desulfobacterales</taxon>
        <taxon>Desulfobacteraceae</taxon>
        <taxon>Candidatus Magnetoglobus</taxon>
    </lineage>
</organism>
<accession>A0A1V1PCH1</accession>
<keyword evidence="1" id="KW-0175">Coiled coil</keyword>
<evidence type="ECO:0000313" key="4">
    <source>
        <dbReference type="Proteomes" id="UP000189670"/>
    </source>
</evidence>
<feature type="coiled-coil region" evidence="1">
    <location>
        <begin position="299"/>
        <end position="326"/>
    </location>
</feature>
<dbReference type="EMBL" id="ATBP01000130">
    <property type="protein sequence ID" value="ETR72612.1"/>
    <property type="molecule type" value="Genomic_DNA"/>
</dbReference>
<dbReference type="AlphaFoldDB" id="A0A1V1PCH1"/>
<evidence type="ECO:0000313" key="3">
    <source>
        <dbReference type="EMBL" id="ETR72612.1"/>
    </source>
</evidence>
<feature type="domain" description="TIR" evidence="2">
    <location>
        <begin position="160"/>
        <end position="292"/>
    </location>
</feature>
<dbReference type="SUPFAM" id="SSF52200">
    <property type="entry name" value="Toll/Interleukin receptor TIR domain"/>
    <property type="match status" value="1"/>
</dbReference>
<dbReference type="Pfam" id="PF13676">
    <property type="entry name" value="TIR_2"/>
    <property type="match status" value="1"/>
</dbReference>
<dbReference type="InterPro" id="IPR000157">
    <property type="entry name" value="TIR_dom"/>
</dbReference>
<name>A0A1V1PCH1_9BACT</name>
<dbReference type="GO" id="GO:0007165">
    <property type="term" value="P:signal transduction"/>
    <property type="evidence" value="ECO:0007669"/>
    <property type="project" value="InterPro"/>
</dbReference>
<reference evidence="4" key="1">
    <citation type="submission" date="2012-11" db="EMBL/GenBank/DDBJ databases">
        <authorList>
            <person name="Lucero-Rivera Y.E."/>
            <person name="Tovar-Ramirez D."/>
        </authorList>
    </citation>
    <scope>NUCLEOTIDE SEQUENCE [LARGE SCALE GENOMIC DNA]</scope>
    <source>
        <strain evidence="4">Araruama</strain>
    </source>
</reference>
<protein>
    <recommendedName>
        <fullName evidence="2">TIR domain-containing protein</fullName>
    </recommendedName>
</protein>
<comment type="caution">
    <text evidence="3">The sequence shown here is derived from an EMBL/GenBank/DDBJ whole genome shotgun (WGS) entry which is preliminary data.</text>
</comment>
<dbReference type="Gene3D" id="3.40.50.10140">
    <property type="entry name" value="Toll/interleukin-1 receptor homology (TIR) domain"/>
    <property type="match status" value="1"/>
</dbReference>
<evidence type="ECO:0000256" key="1">
    <source>
        <dbReference type="SAM" id="Coils"/>
    </source>
</evidence>
<dbReference type="Proteomes" id="UP000189670">
    <property type="component" value="Unassembled WGS sequence"/>
</dbReference>
<proteinExistence type="predicted"/>
<feature type="non-terminal residue" evidence="3">
    <location>
        <position position="1"/>
    </location>
</feature>
<dbReference type="InterPro" id="IPR035897">
    <property type="entry name" value="Toll_tir_struct_dom_sf"/>
</dbReference>
<evidence type="ECO:0000259" key="2">
    <source>
        <dbReference type="PROSITE" id="PS50104"/>
    </source>
</evidence>
<dbReference type="PROSITE" id="PS50104">
    <property type="entry name" value="TIR"/>
    <property type="match status" value="1"/>
</dbReference>
<gene>
    <name evidence="3" type="ORF">OMM_07418</name>
</gene>
<sequence>PMFSLPILKNLYGQYTQETNQPFSDEAVQQIYEQTYGQPWLVNRLGTILTVNIKPNTTEIILPEDVDIAINRLLKEDNAHFDNLYEKALLYKETFINLYHQDIDYDPNDMGQACLKQYGLLKEMNGKAMIANPVYKKRFATISKQHISNIVQPKMDGHENKPLIFLCHAKEDIAFVRSLYHRLKQENLTPWLDEIDIFPGQNWDSEIQRAIKKTDFALICLSSISVQKKGYLHKEIKWALDRQSEMPEGDIFVIPVKIEPCKLEDRLSGIHSVDLFETSGFEKLIQSIRYQDQRNAKKVKGQNKELQQSNDLIQQLKQGINKLSLNHQDKEDINIQINILETQLKSNRKHISIIKAVMETIHQLIKDTADNDLMKVMDQIKMVME</sequence>